<evidence type="ECO:0008006" key="12">
    <source>
        <dbReference type="Google" id="ProtNLM"/>
    </source>
</evidence>
<protein>
    <recommendedName>
        <fullName evidence="12">Sulfatase N-terminal domain-containing protein</fullName>
    </recommendedName>
</protein>
<dbReference type="RefSeq" id="XP_022516630.1">
    <property type="nucleotide sequence ID" value="XM_022651152.1"/>
</dbReference>
<evidence type="ECO:0000259" key="9">
    <source>
        <dbReference type="Pfam" id="PF14737"/>
    </source>
</evidence>
<comment type="subcellular location">
    <subcellularLocation>
        <location evidence="2">Cytoplasm</location>
    </subcellularLocation>
</comment>
<dbReference type="InterPro" id="IPR027974">
    <property type="entry name" value="DUF4470"/>
</dbReference>
<reference evidence="10 11" key="1">
    <citation type="submission" date="2016-03" db="EMBL/GenBank/DDBJ databases">
        <title>Draft genome sequence of the Fonsecaea monophora CBS 269.37.</title>
        <authorList>
            <person name="Bombassaro A."/>
            <person name="Vinicius W.A."/>
            <person name="De Hoog S."/>
            <person name="Sun J."/>
            <person name="Souza E.M."/>
            <person name="Raittz R.T."/>
            <person name="Costa F."/>
            <person name="Leao A.C."/>
            <person name="Tadra-Sfeir M.Z."/>
            <person name="Baura V."/>
            <person name="Balsanelli E."/>
            <person name="Pedrosa F.O."/>
            <person name="Moreno L.F."/>
            <person name="Steffens M.B."/>
            <person name="Xi L."/>
            <person name="Bocca A.L."/>
            <person name="Felipe M.S."/>
            <person name="Teixeira M."/>
            <person name="Telles Filho F.Q."/>
            <person name="Azevedo C.M."/>
            <person name="Gomes R."/>
            <person name="Vicente V.A."/>
        </authorList>
    </citation>
    <scope>NUCLEOTIDE SEQUENCE [LARGE SCALE GENOMIC DNA]</scope>
    <source>
        <strain evidence="10 11">CBS 269.37</strain>
    </source>
</reference>
<organism evidence="10 11">
    <name type="scientific">Fonsecaea monophora</name>
    <dbReference type="NCBI Taxonomy" id="254056"/>
    <lineage>
        <taxon>Eukaryota</taxon>
        <taxon>Fungi</taxon>
        <taxon>Dikarya</taxon>
        <taxon>Ascomycota</taxon>
        <taxon>Pezizomycotina</taxon>
        <taxon>Eurotiomycetes</taxon>
        <taxon>Chaetothyriomycetidae</taxon>
        <taxon>Chaetothyriales</taxon>
        <taxon>Herpotrichiellaceae</taxon>
        <taxon>Fonsecaea</taxon>
    </lineage>
</organism>
<dbReference type="Gene3D" id="3.40.720.10">
    <property type="entry name" value="Alkaline Phosphatase, subunit A"/>
    <property type="match status" value="1"/>
</dbReference>
<dbReference type="FunFam" id="3.40.720.10:FF:000044">
    <property type="entry name" value="Arylsulfatase"/>
    <property type="match status" value="1"/>
</dbReference>
<dbReference type="SUPFAM" id="SSF53649">
    <property type="entry name" value="Alkaline phosphatase-like"/>
    <property type="match status" value="1"/>
</dbReference>
<keyword evidence="4" id="KW-0963">Cytoplasm</keyword>
<gene>
    <name evidence="10" type="ORF">AYO21_01168</name>
</gene>
<dbReference type="GO" id="GO:0004065">
    <property type="term" value="F:arylsulfatase activity"/>
    <property type="evidence" value="ECO:0007669"/>
    <property type="project" value="TreeGrafter"/>
</dbReference>
<sequence>MAAKRPNFLIIVADDMGFSDAGCFGSEIRTPNIDKLAKDGIRLTGFHAAAACSPTRAMILTGTDHHIAGLGNLIEWTDFSGQNFPKGSKYSTAPQRGMPGYEGYLNARVAALPEVLKEGGYHTVMSGKWHLGLTKERSPQARGFDRSLALLPACSNHYDWRPEADFPKFLEKSVIALHMEDDHYVKDLPEGWYSSDGYGSRMLRYLKEWKEDKELSEKPFFAYFPFSAPHWPLQAPKEYIDHYRDVYKEGPEALRQARLKKLIELGMIPKDVKPHPVVADEVPGWEEMDDFHKKASSCSMEAYAGMVECLDHNIGRVTDYLESIGELDNTYIMFFSDNGAEGAAYEAYPMVAGELMEHIGKYYNNSLENIGNKDSFVWYGPRWAQAATAPSRLYKAYTTEGGVRVPCVIRYPPMHKGREGEITDTFATVMDIAPTLLSLADIKHPSPEWKGRQIVPMRGKDMIPWLSGKQDQVHDPGEAFGWELCGRAAIRKGAWKADFIPFPKGNSAWQLYDLSKDPGETEDLATKHPEILKELLDLWETYCEETGVVPLQPELGARFHEAVEAQMKEGEWIEYEYWKPGALEERRRQEFVREIAKYCGKDCQKEHWTEHKVYCKSPLMKTSWMPAWETEQRLPSFVGAGAPMVPYGPLKKYFWGNMPALDVLALDRNEGCSYGHDLHVLFAASGDIRNVLKTVACLPDEYQQSISLTLNDRDFDIVARNLIILLAALQIDKDPDDIETIIHIWYSAKLQSCRLCQLQSSILPLFQKVCAKIKDKPNGTLLGKTWTFGSRSLRVTLSKEKWMLLPSFLEVPDGLSCSLADKIRQATTLAHERRDYRDRNILLQKPPHRVCKQRFREDGILLSFAQTRQAFDAPNPTFYQNKEQWPMKDSADPFDGWDLRSVLQSPYGSAANDMYGKLFDHLRDLLSSFARQAASRKIAFELFNVDVTDLSRHLDGRQFARIEVSNISDGGYLGVGRTLYLLSPFLQKHINNSHATIITLFMNAVAETVHLSPAKRPEIESLVLKVSQYLPATRPPLSENDPDLIRRLAANDLVRDNDKYFKIYMREEHFGEIGRHLGLTMERPHTIIEEWPMRLKSPPEQVGAKEEFEILLASSHSGAERYVEWKMPATKRPSLFTRLSASAFAASSTTTTTIATDTASIKSTTSASSIQPLLSKARRKVTSSRGGKDDKVFNFNMSYPYSTSNAAAAAITENS</sequence>
<dbReference type="Pfam" id="PF14737">
    <property type="entry name" value="DUF4470"/>
    <property type="match status" value="1"/>
</dbReference>
<dbReference type="SUPFAM" id="SSF144232">
    <property type="entry name" value="HIT/MYND zinc finger-like"/>
    <property type="match status" value="1"/>
</dbReference>
<evidence type="ECO:0000256" key="2">
    <source>
        <dbReference type="ARBA" id="ARBA00004496"/>
    </source>
</evidence>
<dbReference type="CDD" id="cd16025">
    <property type="entry name" value="PAS_like"/>
    <property type="match status" value="1"/>
</dbReference>
<dbReference type="GeneID" id="34596348"/>
<dbReference type="AlphaFoldDB" id="A0A177FK89"/>
<name>A0A177FK89_9EURO</name>
<dbReference type="InterPro" id="IPR017850">
    <property type="entry name" value="Alkaline_phosphatase_core_sf"/>
</dbReference>
<proteinExistence type="inferred from homology"/>
<dbReference type="InterPro" id="IPR024607">
    <property type="entry name" value="Sulfatase_CS"/>
</dbReference>
<dbReference type="InterPro" id="IPR000917">
    <property type="entry name" value="Sulfatase_N"/>
</dbReference>
<dbReference type="Pfam" id="PF00884">
    <property type="entry name" value="Sulfatase"/>
    <property type="match status" value="1"/>
</dbReference>
<dbReference type="PANTHER" id="PTHR42693">
    <property type="entry name" value="ARYLSULFATASE FAMILY MEMBER"/>
    <property type="match status" value="1"/>
</dbReference>
<evidence type="ECO:0000256" key="5">
    <source>
        <dbReference type="ARBA" id="ARBA00022723"/>
    </source>
</evidence>
<dbReference type="Gene3D" id="3.30.1120.10">
    <property type="match status" value="1"/>
</dbReference>
<dbReference type="InterPro" id="IPR050738">
    <property type="entry name" value="Sulfatase"/>
</dbReference>
<keyword evidence="7" id="KW-0106">Calcium</keyword>
<dbReference type="Gene3D" id="6.10.140.2220">
    <property type="match status" value="1"/>
</dbReference>
<dbReference type="OrthoDB" id="103349at2759"/>
<keyword evidence="11" id="KW-1185">Reference proteome</keyword>
<keyword evidence="6" id="KW-0378">Hydrolase</keyword>
<feature type="domain" description="DUF4470" evidence="9">
    <location>
        <begin position="654"/>
        <end position="750"/>
    </location>
</feature>
<evidence type="ECO:0000256" key="7">
    <source>
        <dbReference type="ARBA" id="ARBA00022837"/>
    </source>
</evidence>
<evidence type="ECO:0000313" key="11">
    <source>
        <dbReference type="Proteomes" id="UP000077002"/>
    </source>
</evidence>
<comment type="cofactor">
    <cofactor evidence="1">
        <name>Ca(2+)</name>
        <dbReference type="ChEBI" id="CHEBI:29108"/>
    </cofactor>
</comment>
<evidence type="ECO:0000259" key="8">
    <source>
        <dbReference type="Pfam" id="PF00884"/>
    </source>
</evidence>
<dbReference type="PROSITE" id="PS00149">
    <property type="entry name" value="SULFATASE_2"/>
    <property type="match status" value="1"/>
</dbReference>
<dbReference type="PANTHER" id="PTHR42693:SF46">
    <property type="entry name" value="PUTATIVE (AFU_ORTHOLOGUE AFUA_5G12940)-RELATED"/>
    <property type="match status" value="1"/>
</dbReference>
<dbReference type="GO" id="GO:0005737">
    <property type="term" value="C:cytoplasm"/>
    <property type="evidence" value="ECO:0007669"/>
    <property type="project" value="UniProtKB-SubCell"/>
</dbReference>
<evidence type="ECO:0000256" key="6">
    <source>
        <dbReference type="ARBA" id="ARBA00022801"/>
    </source>
</evidence>
<comment type="similarity">
    <text evidence="3">Belongs to the sulfatase family.</text>
</comment>
<evidence type="ECO:0000313" key="10">
    <source>
        <dbReference type="EMBL" id="OAG44678.1"/>
    </source>
</evidence>
<comment type="caution">
    <text evidence="10">The sequence shown here is derived from an EMBL/GenBank/DDBJ whole genome shotgun (WGS) entry which is preliminary data.</text>
</comment>
<feature type="domain" description="Sulfatase N-terminal" evidence="8">
    <location>
        <begin position="6"/>
        <end position="442"/>
    </location>
</feature>
<keyword evidence="5" id="KW-0479">Metal-binding</keyword>
<dbReference type="EMBL" id="LVKK01000004">
    <property type="protein sequence ID" value="OAG44678.1"/>
    <property type="molecule type" value="Genomic_DNA"/>
</dbReference>
<evidence type="ECO:0000256" key="4">
    <source>
        <dbReference type="ARBA" id="ARBA00022490"/>
    </source>
</evidence>
<accession>A0A177FK89</accession>
<evidence type="ECO:0000256" key="3">
    <source>
        <dbReference type="ARBA" id="ARBA00008779"/>
    </source>
</evidence>
<evidence type="ECO:0000256" key="1">
    <source>
        <dbReference type="ARBA" id="ARBA00001913"/>
    </source>
</evidence>
<dbReference type="GO" id="GO:0046872">
    <property type="term" value="F:metal ion binding"/>
    <property type="evidence" value="ECO:0007669"/>
    <property type="project" value="UniProtKB-KW"/>
</dbReference>
<dbReference type="Proteomes" id="UP000077002">
    <property type="component" value="Unassembled WGS sequence"/>
</dbReference>